<evidence type="ECO:0000313" key="1">
    <source>
        <dbReference type="EMBL" id="KJH46876.1"/>
    </source>
</evidence>
<gene>
    <name evidence="1" type="ORF">DICVIV_07070</name>
</gene>
<reference evidence="1 2" key="1">
    <citation type="submission" date="2013-11" db="EMBL/GenBank/DDBJ databases">
        <title>Draft genome of the bovine lungworm Dictyocaulus viviparus.</title>
        <authorList>
            <person name="Mitreva M."/>
        </authorList>
    </citation>
    <scope>NUCLEOTIDE SEQUENCE [LARGE SCALE GENOMIC DNA]</scope>
    <source>
        <strain evidence="1 2">HannoverDv2000</strain>
    </source>
</reference>
<sequence>MKNRISGRKSGSGSSLIRQFLAYPSFCHRTISFLYKIKGLYEFREYGNHDVRSASVAGIAKLRKRFELTLPNNPNLSSLHEDNELVLCKLTETRPICQNTRRDCKNSRYARNLRSH</sequence>
<dbReference type="Proteomes" id="UP000053766">
    <property type="component" value="Unassembled WGS sequence"/>
</dbReference>
<organism evidence="1 2">
    <name type="scientific">Dictyocaulus viviparus</name>
    <name type="common">Bovine lungworm</name>
    <dbReference type="NCBI Taxonomy" id="29172"/>
    <lineage>
        <taxon>Eukaryota</taxon>
        <taxon>Metazoa</taxon>
        <taxon>Ecdysozoa</taxon>
        <taxon>Nematoda</taxon>
        <taxon>Chromadorea</taxon>
        <taxon>Rhabditida</taxon>
        <taxon>Rhabditina</taxon>
        <taxon>Rhabditomorpha</taxon>
        <taxon>Strongyloidea</taxon>
        <taxon>Metastrongylidae</taxon>
        <taxon>Dictyocaulus</taxon>
    </lineage>
</organism>
<reference evidence="2" key="2">
    <citation type="journal article" date="2016" name="Sci. Rep.">
        <title>Dictyocaulus viviparus genome, variome and transcriptome elucidate lungworm biology and support future intervention.</title>
        <authorList>
            <person name="McNulty S.N."/>
            <person name="Strube C."/>
            <person name="Rosa B.A."/>
            <person name="Martin J.C."/>
            <person name="Tyagi R."/>
            <person name="Choi Y.J."/>
            <person name="Wang Q."/>
            <person name="Hallsworth Pepin K."/>
            <person name="Zhang X."/>
            <person name="Ozersky P."/>
            <person name="Wilson R.K."/>
            <person name="Sternberg P.W."/>
            <person name="Gasser R.B."/>
            <person name="Mitreva M."/>
        </authorList>
    </citation>
    <scope>NUCLEOTIDE SEQUENCE [LARGE SCALE GENOMIC DNA]</scope>
    <source>
        <strain evidence="2">HannoverDv2000</strain>
    </source>
</reference>
<keyword evidence="2" id="KW-1185">Reference proteome</keyword>
<dbReference type="EMBL" id="KN716331">
    <property type="protein sequence ID" value="KJH46876.1"/>
    <property type="molecule type" value="Genomic_DNA"/>
</dbReference>
<protein>
    <submittedName>
        <fullName evidence="1">Uncharacterized protein</fullName>
    </submittedName>
</protein>
<accession>A0A0D8XX00</accession>
<evidence type="ECO:0000313" key="2">
    <source>
        <dbReference type="Proteomes" id="UP000053766"/>
    </source>
</evidence>
<proteinExistence type="predicted"/>
<dbReference type="AlphaFoldDB" id="A0A0D8XX00"/>
<name>A0A0D8XX00_DICVI</name>